<feature type="domain" description="N-acetyltransferase" evidence="1">
    <location>
        <begin position="38"/>
        <end position="181"/>
    </location>
</feature>
<dbReference type="SUPFAM" id="SSF55729">
    <property type="entry name" value="Acyl-CoA N-acyltransferases (Nat)"/>
    <property type="match status" value="1"/>
</dbReference>
<sequence>MEQNNLLTQSDICLIQPSEQYQHEIMDFREEFLRNYETAYGTEQLTDAVSFEEWLKNVQRNEKKETAENGRPPSYEFMAIRKSDRRIVGMINVRYDLTEEMYRYLGHIGYCVRKSERQKGYAAEMLRLALKEAKKIGLDRVLLTVDSDKTASIATMKKNGAVLENEVPYLGKITQRYWIEL</sequence>
<evidence type="ECO:0000313" key="2">
    <source>
        <dbReference type="EMBL" id="VYU00780.1"/>
    </source>
</evidence>
<dbReference type="PANTHER" id="PTHR39173:SF1">
    <property type="entry name" value="ACETYLTRANSFERASE"/>
    <property type="match status" value="1"/>
</dbReference>
<dbReference type="CDD" id="cd04301">
    <property type="entry name" value="NAT_SF"/>
    <property type="match status" value="1"/>
</dbReference>
<dbReference type="InterPro" id="IPR000182">
    <property type="entry name" value="GNAT_dom"/>
</dbReference>
<dbReference type="PROSITE" id="PS51186">
    <property type="entry name" value="GNAT"/>
    <property type="match status" value="1"/>
</dbReference>
<dbReference type="GO" id="GO:0016747">
    <property type="term" value="F:acyltransferase activity, transferring groups other than amino-acyl groups"/>
    <property type="evidence" value="ECO:0007669"/>
    <property type="project" value="InterPro"/>
</dbReference>
<protein>
    <submittedName>
        <fullName evidence="2">Acetyltransferase (GNAT) family protein</fullName>
    </submittedName>
</protein>
<dbReference type="EMBL" id="CACRUH010000016">
    <property type="protein sequence ID" value="VYU00780.1"/>
    <property type="molecule type" value="Genomic_DNA"/>
</dbReference>
<dbReference type="Pfam" id="PF13302">
    <property type="entry name" value="Acetyltransf_3"/>
    <property type="match status" value="1"/>
</dbReference>
<dbReference type="InterPro" id="IPR016181">
    <property type="entry name" value="Acyl_CoA_acyltransferase"/>
</dbReference>
<dbReference type="Gene3D" id="3.40.630.30">
    <property type="match status" value="1"/>
</dbReference>
<keyword evidence="2" id="KW-0808">Transferase</keyword>
<proteinExistence type="predicted"/>
<dbReference type="AlphaFoldDB" id="A0A6N3B7W3"/>
<dbReference type="PANTHER" id="PTHR39173">
    <property type="entry name" value="ACETYLTRANSFERASE"/>
    <property type="match status" value="1"/>
</dbReference>
<dbReference type="RefSeq" id="WP_320952011.1">
    <property type="nucleotide sequence ID" value="NZ_CACRUH010000016.1"/>
</dbReference>
<evidence type="ECO:0000259" key="1">
    <source>
        <dbReference type="PROSITE" id="PS51186"/>
    </source>
</evidence>
<organism evidence="2">
    <name type="scientific">Hungatella hathewayi</name>
    <dbReference type="NCBI Taxonomy" id="154046"/>
    <lineage>
        <taxon>Bacteria</taxon>
        <taxon>Bacillati</taxon>
        <taxon>Bacillota</taxon>
        <taxon>Clostridia</taxon>
        <taxon>Lachnospirales</taxon>
        <taxon>Lachnospiraceae</taxon>
        <taxon>Hungatella</taxon>
    </lineage>
</organism>
<reference evidence="2" key="1">
    <citation type="submission" date="2019-11" db="EMBL/GenBank/DDBJ databases">
        <authorList>
            <person name="Feng L."/>
        </authorList>
    </citation>
    <scope>NUCLEOTIDE SEQUENCE</scope>
    <source>
        <strain evidence="2">ChathewayiLFYP18</strain>
    </source>
</reference>
<accession>A0A6N3B7W3</accession>
<name>A0A6N3B7W3_9FIRM</name>
<gene>
    <name evidence="2" type="ORF">CHLFYP18_06116</name>
</gene>